<dbReference type="InterPro" id="IPR002491">
    <property type="entry name" value="ABC_transptr_periplasmic_BD"/>
</dbReference>
<protein>
    <submittedName>
        <fullName evidence="7">Iron-uptake system-binding protein</fullName>
    </submittedName>
</protein>
<dbReference type="PANTHER" id="PTHR30532:SF1">
    <property type="entry name" value="IRON(3+)-HYDROXAMATE-BINDING PROTEIN FHUD"/>
    <property type="match status" value="1"/>
</dbReference>
<feature type="signal peptide" evidence="5">
    <location>
        <begin position="1"/>
        <end position="21"/>
    </location>
</feature>
<evidence type="ECO:0000256" key="4">
    <source>
        <dbReference type="ARBA" id="ARBA00022729"/>
    </source>
</evidence>
<name>A0A1E3L1F6_9BACL</name>
<feature type="domain" description="Fe/B12 periplasmic-binding" evidence="6">
    <location>
        <begin position="60"/>
        <end position="324"/>
    </location>
</feature>
<accession>A0A1E3L1F6</accession>
<dbReference type="PROSITE" id="PS50983">
    <property type="entry name" value="FE_B12_PBP"/>
    <property type="match status" value="1"/>
</dbReference>
<dbReference type="Pfam" id="PF01497">
    <property type="entry name" value="Peripla_BP_2"/>
    <property type="match status" value="1"/>
</dbReference>
<comment type="similarity">
    <text evidence="2">Belongs to the bacterial solute-binding protein 8 family.</text>
</comment>
<comment type="subcellular location">
    <subcellularLocation>
        <location evidence="1">Cell envelope</location>
    </subcellularLocation>
</comment>
<dbReference type="InterPro" id="IPR051313">
    <property type="entry name" value="Bact_iron-sidero_bind"/>
</dbReference>
<evidence type="ECO:0000259" key="6">
    <source>
        <dbReference type="PROSITE" id="PS50983"/>
    </source>
</evidence>
<feature type="chain" id="PRO_5038857962" evidence="5">
    <location>
        <begin position="22"/>
        <end position="324"/>
    </location>
</feature>
<evidence type="ECO:0000256" key="1">
    <source>
        <dbReference type="ARBA" id="ARBA00004196"/>
    </source>
</evidence>
<dbReference type="Proteomes" id="UP000094578">
    <property type="component" value="Unassembled WGS sequence"/>
</dbReference>
<keyword evidence="4 5" id="KW-0732">Signal</keyword>
<sequence>MSRRLLSWGIILIAFSVLMSACSSGSNKEANTATATEQATATKVVKDYFGEVTIPEKPKNVLVLSSIYAEYLIEMGVPPQMVIFVPEVEPDYRAPYFKKNGIQMIEAEQYQYNYEQLLSLSPDLIVGIGIGMEPGTYEELSKIAPTVAINADSEMKTAMPELASIFDKTETSKQVLAAFDAKAKQAREQIQQAIGDKTVLILRVESERYRVMGPKAANSSAFFYQTLGLHSPEAIKDSTDWFSPISLEALPDMNPDYIFVEDRILKDHDNTESMKKLKENKVWASLTAVKNDHVFPLKTSDFVHGVGPVGSVLLMNNVVEKLVK</sequence>
<organism evidence="7 8">
    <name type="scientific">Paenibacillus nuruki</name>
    <dbReference type="NCBI Taxonomy" id="1886670"/>
    <lineage>
        <taxon>Bacteria</taxon>
        <taxon>Bacillati</taxon>
        <taxon>Bacillota</taxon>
        <taxon>Bacilli</taxon>
        <taxon>Bacillales</taxon>
        <taxon>Paenibacillaceae</taxon>
        <taxon>Paenibacillus</taxon>
    </lineage>
</organism>
<dbReference type="RefSeq" id="WP_069328392.1">
    <property type="nucleotide sequence ID" value="NZ_MDER01000049.1"/>
</dbReference>
<dbReference type="PATRIC" id="fig|1886670.3.peg.3038"/>
<proteinExistence type="inferred from homology"/>
<keyword evidence="8" id="KW-1185">Reference proteome</keyword>
<evidence type="ECO:0000313" key="7">
    <source>
        <dbReference type="EMBL" id="ODP27618.1"/>
    </source>
</evidence>
<evidence type="ECO:0000256" key="2">
    <source>
        <dbReference type="ARBA" id="ARBA00008814"/>
    </source>
</evidence>
<evidence type="ECO:0000256" key="3">
    <source>
        <dbReference type="ARBA" id="ARBA00022448"/>
    </source>
</evidence>
<dbReference type="PANTHER" id="PTHR30532">
    <property type="entry name" value="IRON III DICITRATE-BINDING PERIPLASMIC PROTEIN"/>
    <property type="match status" value="1"/>
</dbReference>
<gene>
    <name evidence="7" type="ORF">PTI45_02988</name>
</gene>
<dbReference type="EMBL" id="MDER01000049">
    <property type="protein sequence ID" value="ODP27618.1"/>
    <property type="molecule type" value="Genomic_DNA"/>
</dbReference>
<dbReference type="GO" id="GO:0030288">
    <property type="term" value="C:outer membrane-bounded periplasmic space"/>
    <property type="evidence" value="ECO:0007669"/>
    <property type="project" value="TreeGrafter"/>
</dbReference>
<dbReference type="Gene3D" id="3.40.50.1980">
    <property type="entry name" value="Nitrogenase molybdenum iron protein domain"/>
    <property type="match status" value="2"/>
</dbReference>
<dbReference type="GO" id="GO:1901678">
    <property type="term" value="P:iron coordination entity transport"/>
    <property type="evidence" value="ECO:0007669"/>
    <property type="project" value="UniProtKB-ARBA"/>
</dbReference>
<dbReference type="PROSITE" id="PS51257">
    <property type="entry name" value="PROKAR_LIPOPROTEIN"/>
    <property type="match status" value="1"/>
</dbReference>
<dbReference type="AlphaFoldDB" id="A0A1E3L1F6"/>
<reference evidence="7 8" key="1">
    <citation type="submission" date="2016-08" db="EMBL/GenBank/DDBJ databases">
        <title>Genome sequencing of Paenibacillus sp. TI45-13ar, isolated from Korean traditional nuruk.</title>
        <authorList>
            <person name="Kim S.-J."/>
        </authorList>
    </citation>
    <scope>NUCLEOTIDE SEQUENCE [LARGE SCALE GENOMIC DNA]</scope>
    <source>
        <strain evidence="7 8">TI45-13ar</strain>
    </source>
</reference>
<dbReference type="SUPFAM" id="SSF53807">
    <property type="entry name" value="Helical backbone' metal receptor"/>
    <property type="match status" value="1"/>
</dbReference>
<comment type="caution">
    <text evidence="7">The sequence shown here is derived from an EMBL/GenBank/DDBJ whole genome shotgun (WGS) entry which is preliminary data.</text>
</comment>
<keyword evidence="3" id="KW-0813">Transport</keyword>
<evidence type="ECO:0000313" key="8">
    <source>
        <dbReference type="Proteomes" id="UP000094578"/>
    </source>
</evidence>
<dbReference type="STRING" id="1886670.PTI45_02988"/>
<evidence type="ECO:0000256" key="5">
    <source>
        <dbReference type="SAM" id="SignalP"/>
    </source>
</evidence>